<dbReference type="GO" id="GO:0005524">
    <property type="term" value="F:ATP binding"/>
    <property type="evidence" value="ECO:0007669"/>
    <property type="project" value="UniProtKB-KW"/>
</dbReference>
<keyword evidence="1" id="KW-0067">ATP-binding</keyword>
<evidence type="ECO:0000313" key="2">
    <source>
        <dbReference type="Proteomes" id="UP000036045"/>
    </source>
</evidence>
<keyword evidence="1" id="KW-0547">Nucleotide-binding</keyword>
<dbReference type="PATRIC" id="fig|1397.4.peg.308"/>
<name>A0A0J1IR45_NIACI</name>
<evidence type="ECO:0000313" key="1">
    <source>
        <dbReference type="EMBL" id="KLV28424.1"/>
    </source>
</evidence>
<dbReference type="EMBL" id="LDPH01000001">
    <property type="protein sequence ID" value="KLV28424.1"/>
    <property type="molecule type" value="Genomic_DNA"/>
</dbReference>
<protein>
    <submittedName>
        <fullName evidence="1">Bacitracin ABC transporter ATP-binding protein</fullName>
    </submittedName>
</protein>
<proteinExistence type="predicted"/>
<comment type="caution">
    <text evidence="1">The sequence shown here is derived from an EMBL/GenBank/DDBJ whole genome shotgun (WGS) entry which is preliminary data.</text>
</comment>
<dbReference type="RefSeq" id="WP_047940119.1">
    <property type="nucleotide sequence ID" value="NZ_JAMAUJ010000001.1"/>
</dbReference>
<gene>
    <name evidence="1" type="ORF">ABW02_01395</name>
</gene>
<sequence length="40" mass="4715">MSKENKFIISDEFLDQLAKEINQLNGEPEEEESKDDESRE</sequence>
<dbReference type="Proteomes" id="UP000036045">
    <property type="component" value="Unassembled WGS sequence"/>
</dbReference>
<accession>A0A0J1IR45</accession>
<reference evidence="1 2" key="1">
    <citation type="submission" date="2015-05" db="EMBL/GenBank/DDBJ databases">
        <title>Whole genome sequence and identification of bacterial endophytes from Costus igneus.</title>
        <authorList>
            <person name="Lee Y.P."/>
            <person name="Gan H.M."/>
            <person name="Eng W."/>
            <person name="Wheatley M.S."/>
            <person name="Caraballo A."/>
            <person name="Polter S."/>
            <person name="Savka M.A."/>
            <person name="Hudson A.O."/>
        </authorList>
    </citation>
    <scope>NUCLEOTIDE SEQUENCE [LARGE SCALE GENOMIC DNA]</scope>
    <source>
        <strain evidence="1 2">RIT379</strain>
    </source>
</reference>
<organism evidence="1 2">
    <name type="scientific">Niallia circulans</name>
    <name type="common">Bacillus circulans</name>
    <dbReference type="NCBI Taxonomy" id="1397"/>
    <lineage>
        <taxon>Bacteria</taxon>
        <taxon>Bacillati</taxon>
        <taxon>Bacillota</taxon>
        <taxon>Bacilli</taxon>
        <taxon>Bacillales</taxon>
        <taxon>Bacillaceae</taxon>
        <taxon>Niallia</taxon>
    </lineage>
</organism>
<dbReference type="AlphaFoldDB" id="A0A0J1IR45"/>
<keyword evidence="2" id="KW-1185">Reference proteome</keyword>